<keyword evidence="12" id="KW-1185">Reference proteome</keyword>
<feature type="compositionally biased region" description="Pro residues" evidence="9">
    <location>
        <begin position="325"/>
        <end position="338"/>
    </location>
</feature>
<evidence type="ECO:0000256" key="3">
    <source>
        <dbReference type="ARBA" id="ARBA00012483"/>
    </source>
</evidence>
<comment type="caution">
    <text evidence="11">The sequence shown here is derived from an EMBL/GenBank/DDBJ whole genome shotgun (WGS) entry which is preliminary data.</text>
</comment>
<feature type="compositionally biased region" description="Low complexity" evidence="9">
    <location>
        <begin position="339"/>
        <end position="353"/>
    </location>
</feature>
<keyword evidence="7" id="KW-0833">Ubl conjugation pathway</keyword>
<dbReference type="Gene3D" id="3.30.40.10">
    <property type="entry name" value="Zinc/RING finger domain, C3HC4 (zinc finger)"/>
    <property type="match status" value="1"/>
</dbReference>
<evidence type="ECO:0000256" key="2">
    <source>
        <dbReference type="ARBA" id="ARBA00004906"/>
    </source>
</evidence>
<dbReference type="CDD" id="cd16812">
    <property type="entry name" value="RING_CH-C4HC3_MARCH7"/>
    <property type="match status" value="1"/>
</dbReference>
<feature type="compositionally biased region" description="Pro residues" evidence="9">
    <location>
        <begin position="394"/>
        <end position="420"/>
    </location>
</feature>
<dbReference type="Proteomes" id="UP001591681">
    <property type="component" value="Unassembled WGS sequence"/>
</dbReference>
<dbReference type="Pfam" id="PF12906">
    <property type="entry name" value="RINGv"/>
    <property type="match status" value="1"/>
</dbReference>
<comment type="pathway">
    <text evidence="2">Protein modification; protein ubiquitination.</text>
</comment>
<evidence type="ECO:0000256" key="6">
    <source>
        <dbReference type="ARBA" id="ARBA00022771"/>
    </source>
</evidence>
<accession>A0ABD1JMY1</accession>
<organism evidence="11 12">
    <name type="scientific">Coilia grayii</name>
    <name type="common">Gray's grenadier anchovy</name>
    <dbReference type="NCBI Taxonomy" id="363190"/>
    <lineage>
        <taxon>Eukaryota</taxon>
        <taxon>Metazoa</taxon>
        <taxon>Chordata</taxon>
        <taxon>Craniata</taxon>
        <taxon>Vertebrata</taxon>
        <taxon>Euteleostomi</taxon>
        <taxon>Actinopterygii</taxon>
        <taxon>Neopterygii</taxon>
        <taxon>Teleostei</taxon>
        <taxon>Clupei</taxon>
        <taxon>Clupeiformes</taxon>
        <taxon>Clupeoidei</taxon>
        <taxon>Engraulidae</taxon>
        <taxon>Coilinae</taxon>
        <taxon>Coilia</taxon>
    </lineage>
</organism>
<comment type="catalytic activity">
    <reaction evidence="1">
        <text>S-ubiquitinyl-[E2 ubiquitin-conjugating enzyme]-L-cysteine + [acceptor protein]-L-lysine = [E2 ubiquitin-conjugating enzyme]-L-cysteine + N(6)-ubiquitinyl-[acceptor protein]-L-lysine.</text>
        <dbReference type="EC" id="2.3.2.27"/>
    </reaction>
</comment>
<feature type="compositionally biased region" description="Acidic residues" evidence="9">
    <location>
        <begin position="563"/>
        <end position="582"/>
    </location>
</feature>
<dbReference type="GO" id="GO:0008270">
    <property type="term" value="F:zinc ion binding"/>
    <property type="evidence" value="ECO:0007669"/>
    <property type="project" value="UniProtKB-KW"/>
</dbReference>
<dbReference type="PANTHER" id="PTHR14471">
    <property type="entry name" value="MARCH7/10 E3 UBIQUITIN PROTEIN LIGASE FAMILY MEMBER"/>
    <property type="match status" value="1"/>
</dbReference>
<keyword evidence="4" id="KW-0808">Transferase</keyword>
<dbReference type="InterPro" id="IPR052297">
    <property type="entry name" value="RING-CH-type_E3_ubiq-ligase"/>
</dbReference>
<proteinExistence type="predicted"/>
<dbReference type="GO" id="GO:0061630">
    <property type="term" value="F:ubiquitin protein ligase activity"/>
    <property type="evidence" value="ECO:0007669"/>
    <property type="project" value="UniProtKB-EC"/>
</dbReference>
<dbReference type="InterPro" id="IPR013083">
    <property type="entry name" value="Znf_RING/FYVE/PHD"/>
</dbReference>
<gene>
    <name evidence="11" type="ORF">ACEWY4_016404</name>
</gene>
<feature type="compositionally biased region" description="Basic and acidic residues" evidence="9">
    <location>
        <begin position="196"/>
        <end position="206"/>
    </location>
</feature>
<dbReference type="PROSITE" id="PS51292">
    <property type="entry name" value="ZF_RING_CH"/>
    <property type="match status" value="1"/>
</dbReference>
<sequence>MDSKPRRLLPFGGSSSSSLSTPSSLSSSSSSLGASSLYGRSSVLSSERFGRSSSSKLDSDYQSSRFLGGSRDYSTPESRHSSWKLSSPLSSSSVSCDRPWAESSSGSSRSKLTDTERRLGSYTGLLGSAQDSESKRAKLSYTNRAVYGRIPNSSTSSGIDSLHSTTDMPWKSLSPLSRSSSSSSTSSSSSSTEGLWARRELDKRGDAGLGERSTSFSSSLYRPERVTSTYAQGARPKESLSSSSSRRETASSRHLSSPASSSSSSSSDYLSPLPTRSSLSADHLSSSSTTTSSSSSRARSLLSDTSRLSSWSSTPYTPLSQRRTSPPPSNPAPAPSNPAPSSTTRASSSSSTSQPDGRHSTRHLLSRLFSRRSSQDSASSTSSSSSSTSSPSSAPAPAPAHPPPPPPPAPRLPIPTPSPEPSYASREPQQQQPQHQEAEAVLAAEDPVQSAFAMLRRRRLELSPVRESPEQRTSPDFWRRRAAAAAAMASERGVGAGGGGSAAASISAGGGGTGSGSSSWLSSSLRNRCTPLFSRRRREGRDETAARTQPLRTSPETPRSQLEEEEEDDDDDDDDDEEEEEGAAAAPSVGSLGLSAAQLQDAARLAGLGHGHTFTRVVSSNPLLRAMPDHMMLAVEVGGAGGGRGQPDGQEKEKPAPSRDPERLRKLKESLLLEDSDEEEGDLCRICQMGQESGSNPLIEPCRCTGSLQYVHQDCIKKWLLSKISSGSNLEAITTCELCKDKLHLNIDNFDINELYRSHERSEYEFISCGLYLVVLLHLCEQRFSDVLGAANEAGFFNLARTLHEHMDNLESSYTESDEEEVRDHRPSIDFCDLEDDDEEEEEY</sequence>
<feature type="compositionally biased region" description="Basic and acidic residues" evidence="9">
    <location>
        <begin position="649"/>
        <end position="664"/>
    </location>
</feature>
<evidence type="ECO:0000256" key="7">
    <source>
        <dbReference type="ARBA" id="ARBA00022786"/>
    </source>
</evidence>
<evidence type="ECO:0000256" key="8">
    <source>
        <dbReference type="ARBA" id="ARBA00022833"/>
    </source>
</evidence>
<feature type="compositionally biased region" description="Low complexity" evidence="9">
    <location>
        <begin position="366"/>
        <end position="393"/>
    </location>
</feature>
<evidence type="ECO:0000313" key="12">
    <source>
        <dbReference type="Proteomes" id="UP001591681"/>
    </source>
</evidence>
<feature type="compositionally biased region" description="Low complexity" evidence="9">
    <location>
        <begin position="12"/>
        <end position="64"/>
    </location>
</feature>
<feature type="compositionally biased region" description="Polar residues" evidence="9">
    <location>
        <begin position="212"/>
        <end position="231"/>
    </location>
</feature>
<feature type="region of interest" description="Disordered" evidence="9">
    <location>
        <begin position="459"/>
        <end position="592"/>
    </location>
</feature>
<keyword evidence="5" id="KW-0479">Metal-binding</keyword>
<evidence type="ECO:0000256" key="5">
    <source>
        <dbReference type="ARBA" id="ARBA00022723"/>
    </source>
</evidence>
<feature type="compositionally biased region" description="Low complexity" evidence="9">
    <location>
        <begin position="172"/>
        <end position="192"/>
    </location>
</feature>
<name>A0ABD1JMY1_9TELE</name>
<evidence type="ECO:0000259" key="10">
    <source>
        <dbReference type="PROSITE" id="PS51292"/>
    </source>
</evidence>
<dbReference type="AlphaFoldDB" id="A0ABD1JMY1"/>
<evidence type="ECO:0000256" key="4">
    <source>
        <dbReference type="ARBA" id="ARBA00022679"/>
    </source>
</evidence>
<feature type="region of interest" description="Disordered" evidence="9">
    <location>
        <begin position="1"/>
        <end position="445"/>
    </location>
</feature>
<feature type="compositionally biased region" description="Polar residues" evidence="9">
    <location>
        <begin position="546"/>
        <end position="560"/>
    </location>
</feature>
<reference evidence="11 12" key="1">
    <citation type="submission" date="2024-09" db="EMBL/GenBank/DDBJ databases">
        <title>A chromosome-level genome assembly of Gray's grenadier anchovy, Coilia grayii.</title>
        <authorList>
            <person name="Fu Z."/>
        </authorList>
    </citation>
    <scope>NUCLEOTIDE SEQUENCE [LARGE SCALE GENOMIC DNA]</scope>
    <source>
        <strain evidence="11">G4</strain>
        <tissue evidence="11">Muscle</tissue>
    </source>
</reference>
<dbReference type="PANTHER" id="PTHR14471:SF1">
    <property type="entry name" value="E3 UBIQUITIN-PROTEIN LIGASE MARCHF7"/>
    <property type="match status" value="1"/>
</dbReference>
<dbReference type="SMART" id="SM00744">
    <property type="entry name" value="RINGv"/>
    <property type="match status" value="1"/>
</dbReference>
<feature type="region of interest" description="Disordered" evidence="9">
    <location>
        <begin position="812"/>
        <end position="844"/>
    </location>
</feature>
<feature type="compositionally biased region" description="Low complexity" evidence="9">
    <location>
        <begin position="483"/>
        <end position="493"/>
    </location>
</feature>
<dbReference type="InterPro" id="IPR011016">
    <property type="entry name" value="Znf_RING-CH"/>
</dbReference>
<dbReference type="SUPFAM" id="SSF57850">
    <property type="entry name" value="RING/U-box"/>
    <property type="match status" value="1"/>
</dbReference>
<feature type="compositionally biased region" description="Low complexity" evidence="9">
    <location>
        <begin position="252"/>
        <end position="314"/>
    </location>
</feature>
<protein>
    <recommendedName>
        <fullName evidence="3">RING-type E3 ubiquitin transferase</fullName>
        <ecNumber evidence="3">2.3.2.27</ecNumber>
    </recommendedName>
</protein>
<evidence type="ECO:0000313" key="11">
    <source>
        <dbReference type="EMBL" id="KAL2087576.1"/>
    </source>
</evidence>
<dbReference type="EMBL" id="JBHFQA010000014">
    <property type="protein sequence ID" value="KAL2087576.1"/>
    <property type="molecule type" value="Genomic_DNA"/>
</dbReference>
<keyword evidence="6" id="KW-0863">Zinc-finger</keyword>
<feature type="compositionally biased region" description="Low complexity" evidence="9">
    <location>
        <begin position="83"/>
        <end position="95"/>
    </location>
</feature>
<feature type="domain" description="RING-CH-type" evidence="10">
    <location>
        <begin position="676"/>
        <end position="746"/>
    </location>
</feature>
<keyword evidence="8" id="KW-0862">Zinc</keyword>
<feature type="region of interest" description="Disordered" evidence="9">
    <location>
        <begin position="637"/>
        <end position="664"/>
    </location>
</feature>
<evidence type="ECO:0000256" key="9">
    <source>
        <dbReference type="SAM" id="MobiDB-lite"/>
    </source>
</evidence>
<feature type="compositionally biased region" description="Acidic residues" evidence="9">
    <location>
        <begin position="832"/>
        <end position="844"/>
    </location>
</feature>
<dbReference type="EC" id="2.3.2.27" evidence="3"/>
<feature type="compositionally biased region" description="Polar residues" evidence="9">
    <location>
        <begin position="151"/>
        <end position="167"/>
    </location>
</feature>
<evidence type="ECO:0000256" key="1">
    <source>
        <dbReference type="ARBA" id="ARBA00000900"/>
    </source>
</evidence>